<name>A0AAC9L8X5_9PSEU</name>
<reference evidence="4" key="1">
    <citation type="submission" date="2016-06" db="EMBL/GenBank/DDBJ databases">
        <title>Complete genome sequence of Actinoalloteichus fjordicus DSM 46855 (=ADI127-17), type strain of the new species Actinoalloteichus fjordicus.</title>
        <authorList>
            <person name="Ruckert C."/>
            <person name="Nouioui I."/>
            <person name="Willmese J."/>
            <person name="van Wezel G."/>
            <person name="Klenk H.-P."/>
            <person name="Kalinowski J."/>
            <person name="Zotchev S.B."/>
        </authorList>
    </citation>
    <scope>NUCLEOTIDE SEQUENCE [LARGE SCALE GENOMIC DNA]</scope>
    <source>
        <strain evidence="4">ADI127-7</strain>
    </source>
</reference>
<sequence length="313" mass="32750">MPDRPASPHPTEEVRGTDGLRATEEIRPAGGEPSPVARPGSAGERGPGGGGDRPLLLIEDDHGVRVLTFNRPAAFNSLTVQLKNDLLAALRDAAQDDAVRALVITGTGRAFCAGQDLKEHIALLQAGDEAPLHTVEEHYNPLIELVTSMPKPVIAAVNGTAAGAGASLAYAADLRIADRSAKFLMAFAGVGLTADSGASWTLPRLIGYGRAMEMMLLGQPVTAEEALRVGMINRLVEDGEAVAAARELAGRLAAGPTTAYAKIKQTLRAAASSELTTALATEARTQAEAGQTVDHREAVDAFVAKREPRFLGR</sequence>
<comment type="similarity">
    <text evidence="1">Belongs to the enoyl-CoA hydratase/isomerase family.</text>
</comment>
<feature type="compositionally biased region" description="Basic and acidic residues" evidence="2">
    <location>
        <begin position="10"/>
        <end position="27"/>
    </location>
</feature>
<dbReference type="KEGG" id="acad:UA74_04535"/>
<accession>A0AAC9L8X5</accession>
<dbReference type="InterPro" id="IPR001753">
    <property type="entry name" value="Enoyl-CoA_hydra/iso"/>
</dbReference>
<dbReference type="EC" id="5.3.3.18" evidence="3"/>
<dbReference type="PANTHER" id="PTHR43459">
    <property type="entry name" value="ENOYL-COA HYDRATASE"/>
    <property type="match status" value="1"/>
</dbReference>
<organism evidence="3 4">
    <name type="scientific">Actinoalloteichus fjordicus</name>
    <dbReference type="NCBI Taxonomy" id="1612552"/>
    <lineage>
        <taxon>Bacteria</taxon>
        <taxon>Bacillati</taxon>
        <taxon>Actinomycetota</taxon>
        <taxon>Actinomycetes</taxon>
        <taxon>Pseudonocardiales</taxon>
        <taxon>Pseudonocardiaceae</taxon>
        <taxon>Actinoalloteichus</taxon>
    </lineage>
</organism>
<dbReference type="AlphaFoldDB" id="A0AAC9L8X5"/>
<gene>
    <name evidence="3" type="ORF">UA74_04535</name>
</gene>
<evidence type="ECO:0000313" key="3">
    <source>
        <dbReference type="EMBL" id="APU12986.1"/>
    </source>
</evidence>
<dbReference type="PANTHER" id="PTHR43459:SF1">
    <property type="entry name" value="EG:BACN32G11.4 PROTEIN"/>
    <property type="match status" value="1"/>
</dbReference>
<dbReference type="SUPFAM" id="SSF52096">
    <property type="entry name" value="ClpP/crotonase"/>
    <property type="match status" value="1"/>
</dbReference>
<dbReference type="Gene3D" id="3.90.226.10">
    <property type="entry name" value="2-enoyl-CoA Hydratase, Chain A, domain 1"/>
    <property type="match status" value="1"/>
</dbReference>
<dbReference type="InterPro" id="IPR029045">
    <property type="entry name" value="ClpP/crotonase-like_dom_sf"/>
</dbReference>
<evidence type="ECO:0000256" key="2">
    <source>
        <dbReference type="SAM" id="MobiDB-lite"/>
    </source>
</evidence>
<keyword evidence="3" id="KW-0413">Isomerase</keyword>
<dbReference type="Pfam" id="PF00378">
    <property type="entry name" value="ECH_1"/>
    <property type="match status" value="1"/>
</dbReference>
<dbReference type="GO" id="GO:0016853">
    <property type="term" value="F:isomerase activity"/>
    <property type="evidence" value="ECO:0007669"/>
    <property type="project" value="UniProtKB-KW"/>
</dbReference>
<evidence type="ECO:0000256" key="1">
    <source>
        <dbReference type="ARBA" id="ARBA00005254"/>
    </source>
</evidence>
<dbReference type="Proteomes" id="UP000185511">
    <property type="component" value="Chromosome"/>
</dbReference>
<dbReference type="InterPro" id="IPR014748">
    <property type="entry name" value="Enoyl-CoA_hydra_C"/>
</dbReference>
<proteinExistence type="inferred from homology"/>
<keyword evidence="4" id="KW-1185">Reference proteome</keyword>
<feature type="compositionally biased region" description="Gly residues" evidence="2">
    <location>
        <begin position="43"/>
        <end position="52"/>
    </location>
</feature>
<evidence type="ECO:0000313" key="4">
    <source>
        <dbReference type="Proteomes" id="UP000185511"/>
    </source>
</evidence>
<feature type="region of interest" description="Disordered" evidence="2">
    <location>
        <begin position="1"/>
        <end position="54"/>
    </location>
</feature>
<dbReference type="Gene3D" id="1.10.12.10">
    <property type="entry name" value="Lyase 2-enoyl-coa Hydratase, Chain A, domain 2"/>
    <property type="match status" value="1"/>
</dbReference>
<dbReference type="EMBL" id="CP016076">
    <property type="protein sequence ID" value="APU12986.1"/>
    <property type="molecule type" value="Genomic_DNA"/>
</dbReference>
<dbReference type="CDD" id="cd06558">
    <property type="entry name" value="crotonase-like"/>
    <property type="match status" value="1"/>
</dbReference>
<protein>
    <submittedName>
        <fullName evidence="3">Enoyl-CoA hydratase/carnithine racemase</fullName>
        <ecNumber evidence="3">5.3.3.18</ecNumber>
    </submittedName>
</protein>